<organism evidence="1 2">
    <name type="scientific">Liparis tanakae</name>
    <name type="common">Tanaka's snailfish</name>
    <dbReference type="NCBI Taxonomy" id="230148"/>
    <lineage>
        <taxon>Eukaryota</taxon>
        <taxon>Metazoa</taxon>
        <taxon>Chordata</taxon>
        <taxon>Craniata</taxon>
        <taxon>Vertebrata</taxon>
        <taxon>Euteleostomi</taxon>
        <taxon>Actinopterygii</taxon>
        <taxon>Neopterygii</taxon>
        <taxon>Teleostei</taxon>
        <taxon>Neoteleostei</taxon>
        <taxon>Acanthomorphata</taxon>
        <taxon>Eupercaria</taxon>
        <taxon>Perciformes</taxon>
        <taxon>Cottioidei</taxon>
        <taxon>Cottales</taxon>
        <taxon>Liparidae</taxon>
        <taxon>Liparis</taxon>
    </lineage>
</organism>
<evidence type="ECO:0000313" key="1">
    <source>
        <dbReference type="EMBL" id="TNN65821.1"/>
    </source>
</evidence>
<proteinExistence type="predicted"/>
<comment type="caution">
    <text evidence="1">The sequence shown here is derived from an EMBL/GenBank/DDBJ whole genome shotgun (WGS) entry which is preliminary data.</text>
</comment>
<reference evidence="1 2" key="1">
    <citation type="submission" date="2019-03" db="EMBL/GenBank/DDBJ databases">
        <title>First draft genome of Liparis tanakae, snailfish: a comprehensive survey of snailfish specific genes.</title>
        <authorList>
            <person name="Kim W."/>
            <person name="Song I."/>
            <person name="Jeong J.-H."/>
            <person name="Kim D."/>
            <person name="Kim S."/>
            <person name="Ryu S."/>
            <person name="Song J.Y."/>
            <person name="Lee S.K."/>
        </authorList>
    </citation>
    <scope>NUCLEOTIDE SEQUENCE [LARGE SCALE GENOMIC DNA]</scope>
    <source>
        <tissue evidence="1">Muscle</tissue>
    </source>
</reference>
<dbReference type="AlphaFoldDB" id="A0A4Z2HJP9"/>
<evidence type="ECO:0000313" key="2">
    <source>
        <dbReference type="Proteomes" id="UP000314294"/>
    </source>
</evidence>
<accession>A0A4Z2HJP9</accession>
<dbReference type="Proteomes" id="UP000314294">
    <property type="component" value="Unassembled WGS sequence"/>
</dbReference>
<sequence length="144" mass="16527">MWRLTNSHNDQYVNWCEDNVAAYQTETRLDEQHSVARDSFLASPPCMKTALKSNVSTAAFMYRVCMSSSTSLRFIAQGNFGGFSHKKGTGLQDDERSAEEHTYTLVKGSVIYSSIQWKRKRRPSELNQGEIDSQAFHEKMRHKL</sequence>
<dbReference type="EMBL" id="SRLO01000229">
    <property type="protein sequence ID" value="TNN65821.1"/>
    <property type="molecule type" value="Genomic_DNA"/>
</dbReference>
<gene>
    <name evidence="1" type="ORF">EYF80_023973</name>
</gene>
<protein>
    <submittedName>
        <fullName evidence="1">Uncharacterized protein</fullName>
    </submittedName>
</protein>
<name>A0A4Z2HJP9_9TELE</name>
<keyword evidence="2" id="KW-1185">Reference proteome</keyword>